<dbReference type="InterPro" id="IPR034756">
    <property type="entry name" value="T2SSM_b"/>
</dbReference>
<keyword evidence="2" id="KW-1185">Reference proteome</keyword>
<dbReference type="Pfam" id="PF10741">
    <property type="entry name" value="T2SSM_b"/>
    <property type="match status" value="1"/>
</dbReference>
<reference evidence="1 2" key="1">
    <citation type="submission" date="2020-04" db="EMBL/GenBank/DDBJ databases">
        <title>Usitatibacter rugosus gen. nov., sp. nov. and Usitatibacter palustris sp. nov., novel members of Usitatibacteraceae fam. nov. within the order Nitrosomonadales isolated from soil.</title>
        <authorList>
            <person name="Huber K.J."/>
            <person name="Neumann-Schaal M."/>
            <person name="Geppert A."/>
            <person name="Luckner M."/>
            <person name="Wanner G."/>
            <person name="Overmann J."/>
        </authorList>
    </citation>
    <scope>NUCLEOTIDE SEQUENCE [LARGE SCALE GENOMIC DNA]</scope>
    <source>
        <strain evidence="1 2">0125_3</strain>
    </source>
</reference>
<dbReference type="Proteomes" id="UP000501534">
    <property type="component" value="Chromosome"/>
</dbReference>
<evidence type="ECO:0000313" key="1">
    <source>
        <dbReference type="EMBL" id="QJR12707.1"/>
    </source>
</evidence>
<protein>
    <recommendedName>
        <fullName evidence="3">General secretion pathway protein M</fullName>
    </recommendedName>
</protein>
<dbReference type="NCBIfam" id="NF040576">
    <property type="entry name" value="T2SS_GspM_XpsM"/>
    <property type="match status" value="1"/>
</dbReference>
<gene>
    <name evidence="1" type="ORF">DSM104443_03800</name>
</gene>
<evidence type="ECO:0008006" key="3">
    <source>
        <dbReference type="Google" id="ProtNLM"/>
    </source>
</evidence>
<dbReference type="RefSeq" id="WP_171095144.1">
    <property type="nucleotide sequence ID" value="NZ_CP053069.1"/>
</dbReference>
<accession>A0A6M4H477</accession>
<evidence type="ECO:0000313" key="2">
    <source>
        <dbReference type="Proteomes" id="UP000501534"/>
    </source>
</evidence>
<organism evidence="1 2">
    <name type="scientific">Usitatibacter rugosus</name>
    <dbReference type="NCBI Taxonomy" id="2732067"/>
    <lineage>
        <taxon>Bacteria</taxon>
        <taxon>Pseudomonadati</taxon>
        <taxon>Pseudomonadota</taxon>
        <taxon>Betaproteobacteria</taxon>
        <taxon>Nitrosomonadales</taxon>
        <taxon>Usitatibacteraceae</taxon>
        <taxon>Usitatibacter</taxon>
    </lineage>
</organism>
<sequence>MINFRTLSAEQSRKLALALLAGVIVLAVAAVAVPTWFAHRHYDRALTEGTDLLQRYRRIAATRPDVTRSLETMRAREARKFFLRPGAPALSAAEGQEVLRQLIEGNGAKLITMQVPPSKEEGRYRQVTVNVQLTANVQALRRILHTIESATPYLFVDNLMIRSSVPYNFRPGPGAEPEMFVQFDVYGYSQTAGS</sequence>
<dbReference type="KEGG" id="uru:DSM104443_03800"/>
<proteinExistence type="predicted"/>
<name>A0A6M4H477_9PROT</name>
<dbReference type="EMBL" id="CP053069">
    <property type="protein sequence ID" value="QJR12707.1"/>
    <property type="molecule type" value="Genomic_DNA"/>
</dbReference>
<dbReference type="AlphaFoldDB" id="A0A6M4H477"/>